<sequence>MNELKQQHQNAKEQATFFMKNGQINDYFKALLEINRYKRLMVAVVAN</sequence>
<accession>A0ABS0WSU3</accession>
<protein>
    <submittedName>
        <fullName evidence="1">Uncharacterized protein</fullName>
    </submittedName>
</protein>
<dbReference type="Proteomes" id="UP000623301">
    <property type="component" value="Unassembled WGS sequence"/>
</dbReference>
<comment type="caution">
    <text evidence="1">The sequence shown here is derived from an EMBL/GenBank/DDBJ whole genome shotgun (WGS) entry which is preliminary data.</text>
</comment>
<reference evidence="1 2" key="1">
    <citation type="submission" date="2020-12" db="EMBL/GenBank/DDBJ databases">
        <title>Aureibaculum luteum sp. nov. and Aureibaculum flavum sp. nov., novel members of the family Flavobacteriaceae isolated from Antarctic intertidal sediments.</title>
        <authorList>
            <person name="He X."/>
            <person name="Zhang X."/>
        </authorList>
    </citation>
    <scope>NUCLEOTIDE SEQUENCE [LARGE SCALE GENOMIC DNA]</scope>
    <source>
        <strain evidence="1 2">A20</strain>
    </source>
</reference>
<name>A0ABS0WSU3_9FLAO</name>
<evidence type="ECO:0000313" key="1">
    <source>
        <dbReference type="EMBL" id="MBJ2174948.1"/>
    </source>
</evidence>
<dbReference type="RefSeq" id="WP_198841657.1">
    <property type="nucleotide sequence ID" value="NZ_JAEHFJ010000005.1"/>
</dbReference>
<proteinExistence type="predicted"/>
<organism evidence="1 2">
    <name type="scientific">Aureibaculum flavum</name>
    <dbReference type="NCBI Taxonomy" id="2795986"/>
    <lineage>
        <taxon>Bacteria</taxon>
        <taxon>Pseudomonadati</taxon>
        <taxon>Bacteroidota</taxon>
        <taxon>Flavobacteriia</taxon>
        <taxon>Flavobacteriales</taxon>
        <taxon>Flavobacteriaceae</taxon>
        <taxon>Aureibaculum</taxon>
    </lineage>
</organism>
<keyword evidence="2" id="KW-1185">Reference proteome</keyword>
<evidence type="ECO:0000313" key="2">
    <source>
        <dbReference type="Proteomes" id="UP000623301"/>
    </source>
</evidence>
<dbReference type="EMBL" id="JAEHFJ010000005">
    <property type="protein sequence ID" value="MBJ2174948.1"/>
    <property type="molecule type" value="Genomic_DNA"/>
</dbReference>
<gene>
    <name evidence="1" type="ORF">JBL43_11915</name>
</gene>